<name>A0ABD4ED75_STALU</name>
<feature type="compositionally biased region" description="Basic and acidic residues" evidence="1">
    <location>
        <begin position="140"/>
        <end position="149"/>
    </location>
</feature>
<proteinExistence type="predicted"/>
<gene>
    <name evidence="2" type="ORF">HMPREF3225_02140</name>
</gene>
<feature type="region of interest" description="Disordered" evidence="1">
    <location>
        <begin position="120"/>
        <end position="149"/>
    </location>
</feature>
<dbReference type="AlphaFoldDB" id="A0ABD4ED75"/>
<evidence type="ECO:0000256" key="1">
    <source>
        <dbReference type="SAM" id="MobiDB-lite"/>
    </source>
</evidence>
<evidence type="ECO:0000313" key="2">
    <source>
        <dbReference type="EMBL" id="KXA36688.1"/>
    </source>
</evidence>
<reference evidence="2 3" key="1">
    <citation type="submission" date="2016-01" db="EMBL/GenBank/DDBJ databases">
        <authorList>
            <person name="Mitreva M."/>
            <person name="Pepin K.H."/>
            <person name="Mihindukulasuriya K.A."/>
            <person name="Fulton R."/>
            <person name="Fronick C."/>
            <person name="O'Laughlin M."/>
            <person name="Miner T."/>
            <person name="Herter B."/>
            <person name="Rosa B.A."/>
            <person name="Cordes M."/>
            <person name="Tomlinson C."/>
            <person name="Wollam A."/>
            <person name="Palsikar V.B."/>
            <person name="Mardis E.R."/>
            <person name="Wilson R.K."/>
        </authorList>
    </citation>
    <scope>NUCLEOTIDE SEQUENCE [LARGE SCALE GENOMIC DNA]</scope>
    <source>
        <strain evidence="2 3">MJR7738</strain>
    </source>
</reference>
<feature type="compositionally biased region" description="Polar residues" evidence="1">
    <location>
        <begin position="122"/>
        <end position="136"/>
    </location>
</feature>
<comment type="caution">
    <text evidence="2">The sequence shown here is derived from an EMBL/GenBank/DDBJ whole genome shotgun (WGS) entry which is preliminary data.</text>
</comment>
<dbReference type="EMBL" id="LRQI01000089">
    <property type="protein sequence ID" value="KXA36688.1"/>
    <property type="molecule type" value="Genomic_DNA"/>
</dbReference>
<dbReference type="Proteomes" id="UP000070063">
    <property type="component" value="Unassembled WGS sequence"/>
</dbReference>
<organism evidence="2 3">
    <name type="scientific">Staphylococcus lugdunensis</name>
    <dbReference type="NCBI Taxonomy" id="28035"/>
    <lineage>
        <taxon>Bacteria</taxon>
        <taxon>Bacillati</taxon>
        <taxon>Bacillota</taxon>
        <taxon>Bacilli</taxon>
        <taxon>Bacillales</taxon>
        <taxon>Staphylococcaceae</taxon>
        <taxon>Staphylococcus</taxon>
    </lineage>
</organism>
<accession>A0ABD4ED75</accession>
<sequence>MGKEMKLKNLFLSAVAVLLTICLLFLLFIATNEQALAKVHQTISTFSKINKVSAIENVVKVNHLTAHASERTNKQQTQSLTIEANQPHKYTDQECKVIASNYAQQKQQVESHMTKIEETSRDVTYSGTQHDNNIKINKNGKVENDKNTH</sequence>
<protein>
    <submittedName>
        <fullName evidence="2">Uncharacterized protein</fullName>
    </submittedName>
</protein>
<evidence type="ECO:0000313" key="3">
    <source>
        <dbReference type="Proteomes" id="UP000070063"/>
    </source>
</evidence>